<dbReference type="EMBL" id="AP025732">
    <property type="protein sequence ID" value="BDI14598.1"/>
    <property type="molecule type" value="Genomic_DNA"/>
</dbReference>
<evidence type="ECO:0000313" key="3">
    <source>
        <dbReference type="Proteomes" id="UP001055453"/>
    </source>
</evidence>
<keyword evidence="1" id="KW-1133">Transmembrane helix</keyword>
<accession>A0ABM7YVE1</accession>
<evidence type="ECO:0000313" key="2">
    <source>
        <dbReference type="EMBL" id="BDI14598.1"/>
    </source>
</evidence>
<dbReference type="Proteomes" id="UP001055453">
    <property type="component" value="Chromosome"/>
</dbReference>
<evidence type="ECO:0000256" key="1">
    <source>
        <dbReference type="SAM" id="Phobius"/>
    </source>
</evidence>
<name>A0ABM7YVE1_NOSCO</name>
<feature type="transmembrane region" description="Helical" evidence="1">
    <location>
        <begin position="155"/>
        <end position="175"/>
    </location>
</feature>
<keyword evidence="3" id="KW-1185">Reference proteome</keyword>
<dbReference type="RefSeq" id="WP_251958161.1">
    <property type="nucleotide sequence ID" value="NZ_AP025732.1"/>
</dbReference>
<protein>
    <submittedName>
        <fullName evidence="2">Uncharacterized protein</fullName>
    </submittedName>
</protein>
<feature type="transmembrane region" description="Helical" evidence="1">
    <location>
        <begin position="49"/>
        <end position="77"/>
    </location>
</feature>
<feature type="transmembrane region" description="Helical" evidence="1">
    <location>
        <begin position="15"/>
        <end position="37"/>
    </location>
</feature>
<sequence>MNDTYLLGLDDCKNISIAIPLFCNCVFLVVLFIMFFFDNDDSYNFGDKIEVFVFSLLFSMGISFSVSISLFLLSYPLWNLYLQEGGLFNLQVYSKEITQGTLGLRITSLLLSFSYLQSLYNAVADRIPKITTELVSDYPDLKDIKPFSSNSTIKIIIITQNIFYGAITLLLWIFIFSSKSLIELRIVSWGLFFIVDDWAIIHDNLIALKGRILRWHRFRILFFNGLMTFSILSACFRKLEHGLFTGLISLLLITLISMNALAFFNLFESTNESN</sequence>
<reference evidence="2" key="1">
    <citation type="submission" date="2022-04" db="EMBL/GenBank/DDBJ databases">
        <title>Complete genome sequence of a cyanobacterium, Nostoc sp. SO-36, isolated in Antarctica.</title>
        <authorList>
            <person name="Kanesaki Y."/>
            <person name="Effendi D."/>
            <person name="Sakamoto T."/>
            <person name="Ohtani S."/>
            <person name="Awai K."/>
        </authorList>
    </citation>
    <scope>NUCLEOTIDE SEQUENCE</scope>
    <source>
        <strain evidence="2">SO-36</strain>
    </source>
</reference>
<proteinExistence type="predicted"/>
<feature type="transmembrane region" description="Helical" evidence="1">
    <location>
        <begin position="245"/>
        <end position="267"/>
    </location>
</feature>
<keyword evidence="1" id="KW-0812">Transmembrane</keyword>
<organism evidence="2 3">
    <name type="scientific">Nostoc cf. commune SO-36</name>
    <dbReference type="NCBI Taxonomy" id="449208"/>
    <lineage>
        <taxon>Bacteria</taxon>
        <taxon>Bacillati</taxon>
        <taxon>Cyanobacteriota</taxon>
        <taxon>Cyanophyceae</taxon>
        <taxon>Nostocales</taxon>
        <taxon>Nostocaceae</taxon>
        <taxon>Nostoc</taxon>
    </lineage>
</organism>
<feature type="transmembrane region" description="Helical" evidence="1">
    <location>
        <begin position="220"/>
        <end position="239"/>
    </location>
</feature>
<gene>
    <name evidence="2" type="ORF">ANSO36C_04000</name>
</gene>
<keyword evidence="1" id="KW-0472">Membrane</keyword>